<dbReference type="Proteomes" id="UP001153269">
    <property type="component" value="Unassembled WGS sequence"/>
</dbReference>
<evidence type="ECO:0000313" key="3">
    <source>
        <dbReference type="Proteomes" id="UP001153269"/>
    </source>
</evidence>
<protein>
    <submittedName>
        <fullName evidence="2">Uncharacterized protein</fullName>
    </submittedName>
</protein>
<dbReference type="EMBL" id="CADEAL010000708">
    <property type="protein sequence ID" value="CAB1424145.1"/>
    <property type="molecule type" value="Genomic_DNA"/>
</dbReference>
<evidence type="ECO:0000313" key="2">
    <source>
        <dbReference type="EMBL" id="CAB1424145.1"/>
    </source>
</evidence>
<keyword evidence="3" id="KW-1185">Reference proteome</keyword>
<sequence length="158" mass="17016">MHPVDCVHYADVISLRLIPVGRGASLLKTATVESRHSMPCAGHHQLGLAQHQHYLAPLLPRSTEAYCGREQAEGAEPLETGAGSGGAECHGHTGAQGHWLALGSLGKLSSFERRLLPPLRTYAMVARCQGLFSRHNKLLSPPPPPPPLPPPPLRSVRR</sequence>
<dbReference type="AlphaFoldDB" id="A0A9N7U3N6"/>
<reference evidence="2" key="1">
    <citation type="submission" date="2020-03" db="EMBL/GenBank/DDBJ databases">
        <authorList>
            <person name="Weist P."/>
        </authorList>
    </citation>
    <scope>NUCLEOTIDE SEQUENCE</scope>
</reference>
<comment type="caution">
    <text evidence="2">The sequence shown here is derived from an EMBL/GenBank/DDBJ whole genome shotgun (WGS) entry which is preliminary data.</text>
</comment>
<proteinExistence type="predicted"/>
<gene>
    <name evidence="2" type="ORF">PLEPLA_LOCUS12066</name>
</gene>
<evidence type="ECO:0000256" key="1">
    <source>
        <dbReference type="SAM" id="MobiDB-lite"/>
    </source>
</evidence>
<feature type="region of interest" description="Disordered" evidence="1">
    <location>
        <begin position="135"/>
        <end position="158"/>
    </location>
</feature>
<accession>A0A9N7U3N6</accession>
<organism evidence="2 3">
    <name type="scientific">Pleuronectes platessa</name>
    <name type="common">European plaice</name>
    <dbReference type="NCBI Taxonomy" id="8262"/>
    <lineage>
        <taxon>Eukaryota</taxon>
        <taxon>Metazoa</taxon>
        <taxon>Chordata</taxon>
        <taxon>Craniata</taxon>
        <taxon>Vertebrata</taxon>
        <taxon>Euteleostomi</taxon>
        <taxon>Actinopterygii</taxon>
        <taxon>Neopterygii</taxon>
        <taxon>Teleostei</taxon>
        <taxon>Neoteleostei</taxon>
        <taxon>Acanthomorphata</taxon>
        <taxon>Carangaria</taxon>
        <taxon>Pleuronectiformes</taxon>
        <taxon>Pleuronectoidei</taxon>
        <taxon>Pleuronectidae</taxon>
        <taxon>Pleuronectes</taxon>
    </lineage>
</organism>
<feature type="compositionally biased region" description="Pro residues" evidence="1">
    <location>
        <begin position="140"/>
        <end position="158"/>
    </location>
</feature>
<name>A0A9N7U3N6_PLEPL</name>